<evidence type="ECO:0000313" key="3">
    <source>
        <dbReference type="Proteomes" id="UP000509597"/>
    </source>
</evidence>
<name>A0A7H9BFB0_9NEIS</name>
<dbReference type="Proteomes" id="UP000509597">
    <property type="component" value="Chromosome"/>
</dbReference>
<reference evidence="2 3" key="1">
    <citation type="submission" date="2020-07" db="EMBL/GenBank/DDBJ databases">
        <title>Complete genome sequence of Chitinibacter sp. 2T18.</title>
        <authorList>
            <person name="Bae J.-W."/>
            <person name="Choi J.-W."/>
        </authorList>
    </citation>
    <scope>NUCLEOTIDE SEQUENCE [LARGE SCALE GENOMIC DNA]</scope>
    <source>
        <strain evidence="2 3">2T18</strain>
    </source>
</reference>
<dbReference type="Gene3D" id="3.90.25.10">
    <property type="entry name" value="UDP-galactose 4-epimerase, domain 1"/>
    <property type="match status" value="1"/>
</dbReference>
<dbReference type="EC" id="4.2.1.45" evidence="2"/>
<dbReference type="GO" id="GO:0047733">
    <property type="term" value="F:CDP-glucose 4,6-dehydratase activity"/>
    <property type="evidence" value="ECO:0007669"/>
    <property type="project" value="UniProtKB-EC"/>
</dbReference>
<feature type="domain" description="NAD(P)-binding" evidence="1">
    <location>
        <begin position="34"/>
        <end position="344"/>
    </location>
</feature>
<dbReference type="PANTHER" id="PTHR43000">
    <property type="entry name" value="DTDP-D-GLUCOSE 4,6-DEHYDRATASE-RELATED"/>
    <property type="match status" value="1"/>
</dbReference>
<dbReference type="NCBIfam" id="TIGR02622">
    <property type="entry name" value="CDP_4_6_dhtase"/>
    <property type="match status" value="1"/>
</dbReference>
<proteinExistence type="predicted"/>
<evidence type="ECO:0000259" key="1">
    <source>
        <dbReference type="Pfam" id="PF16363"/>
    </source>
</evidence>
<organism evidence="2 3">
    <name type="scientific">Chitinibacter bivalviorum</name>
    <dbReference type="NCBI Taxonomy" id="2739434"/>
    <lineage>
        <taxon>Bacteria</taxon>
        <taxon>Pseudomonadati</taxon>
        <taxon>Pseudomonadota</taxon>
        <taxon>Betaproteobacteria</taxon>
        <taxon>Neisseriales</taxon>
        <taxon>Chitinibacteraceae</taxon>
        <taxon>Chitinibacter</taxon>
    </lineage>
</organism>
<keyword evidence="2" id="KW-0456">Lyase</keyword>
<keyword evidence="3" id="KW-1185">Reference proteome</keyword>
<gene>
    <name evidence="2" type="primary">rfbG</name>
    <name evidence="2" type="ORF">HQ393_03470</name>
</gene>
<sequence length="372" mass="41042">MLPNHKDALTLGNADESANSFPELSLYAGKSVFLTGHTGFKGGWLTATLRYLGANVHGYALVPDTQPNLFEVADIQSFLSSHTLADLADSTVMLAAMRAAQPEIIFHLAAQPLVRRSYLEPAITWQTNVQGTVNLLECVRQCPSVRAVVIITTDKCYENQEWYWGYRENDRLGGHDPYSASKAACELVVNSYRASFFNASGVRIASARAGNVIGGGDWAADRLIPDAVRAIAAGQTLQIRNPTASRPWQHVLAPLHGYLLLGKALLCGQAEVGCAFNFGPPSQDNLTVANVFEQLKIHWPQLQLELANNNNQAHEAQLLYLDSSKALNELAWRPRWLLSQSIEHTAAWYQAAYSNRLDMQSYTLAQIEEYLA</sequence>
<dbReference type="InterPro" id="IPR013445">
    <property type="entry name" value="CDP_4_6_deHydtase"/>
</dbReference>
<dbReference type="KEGG" id="chiz:HQ393_03470"/>
<accession>A0A7H9BFB0</accession>
<dbReference type="Pfam" id="PF16363">
    <property type="entry name" value="GDP_Man_Dehyd"/>
    <property type="match status" value="1"/>
</dbReference>
<evidence type="ECO:0000313" key="2">
    <source>
        <dbReference type="EMBL" id="QLG87390.1"/>
    </source>
</evidence>
<dbReference type="RefSeq" id="WP_179357473.1">
    <property type="nucleotide sequence ID" value="NZ_CP058627.1"/>
</dbReference>
<dbReference type="InterPro" id="IPR016040">
    <property type="entry name" value="NAD(P)-bd_dom"/>
</dbReference>
<dbReference type="InterPro" id="IPR036291">
    <property type="entry name" value="NAD(P)-bd_dom_sf"/>
</dbReference>
<dbReference type="AlphaFoldDB" id="A0A7H9BFB0"/>
<protein>
    <submittedName>
        <fullName evidence="2">CDP-glucose 4,6-dehydratase</fullName>
        <ecNumber evidence="2">4.2.1.45</ecNumber>
    </submittedName>
</protein>
<dbReference type="CDD" id="cd05252">
    <property type="entry name" value="CDP_GD_SDR_e"/>
    <property type="match status" value="1"/>
</dbReference>
<dbReference type="SUPFAM" id="SSF51735">
    <property type="entry name" value="NAD(P)-binding Rossmann-fold domains"/>
    <property type="match status" value="1"/>
</dbReference>
<dbReference type="EMBL" id="CP058627">
    <property type="protein sequence ID" value="QLG87390.1"/>
    <property type="molecule type" value="Genomic_DNA"/>
</dbReference>
<dbReference type="Gene3D" id="3.40.50.720">
    <property type="entry name" value="NAD(P)-binding Rossmann-like Domain"/>
    <property type="match status" value="1"/>
</dbReference>